<evidence type="ECO:0000313" key="2">
    <source>
        <dbReference type="EMBL" id="MBK7422280.1"/>
    </source>
</evidence>
<evidence type="ECO:0000313" key="3">
    <source>
        <dbReference type="Proteomes" id="UP000886602"/>
    </source>
</evidence>
<reference evidence="2" key="1">
    <citation type="submission" date="2020-10" db="EMBL/GenBank/DDBJ databases">
        <title>Connecting structure to function with the recovery of over 1000 high-quality activated sludge metagenome-assembled genomes encoding full-length rRNA genes using long-read sequencing.</title>
        <authorList>
            <person name="Singleton C.M."/>
            <person name="Petriglieri F."/>
            <person name="Kristensen J.M."/>
            <person name="Kirkegaard R.H."/>
            <person name="Michaelsen T.Y."/>
            <person name="Andersen M.H."/>
            <person name="Karst S.M."/>
            <person name="Dueholm M.S."/>
            <person name="Nielsen P.H."/>
            <person name="Albertsen M."/>
        </authorList>
    </citation>
    <scope>NUCLEOTIDE SEQUENCE</scope>
    <source>
        <strain evidence="2">EsbW_18-Q3-R4-48_MAXAC.044</strain>
    </source>
</reference>
<evidence type="ECO:0000256" key="1">
    <source>
        <dbReference type="SAM" id="MobiDB-lite"/>
    </source>
</evidence>
<feature type="compositionally biased region" description="Gly residues" evidence="1">
    <location>
        <begin position="16"/>
        <end position="26"/>
    </location>
</feature>
<protein>
    <submittedName>
        <fullName evidence="2">Uncharacterized protein</fullName>
    </submittedName>
</protein>
<proteinExistence type="predicted"/>
<name>A0A9D7FC52_9RHOO</name>
<dbReference type="Proteomes" id="UP000886602">
    <property type="component" value="Unassembled WGS sequence"/>
</dbReference>
<sequence length="56" mass="5668">MPERHDRRRSIPRPLSGGGPPGGGGARAPPPPAGGGGGAPQPFHSPYSLGDWTLET</sequence>
<accession>A0A9D7FC52</accession>
<feature type="region of interest" description="Disordered" evidence="1">
    <location>
        <begin position="1"/>
        <end position="56"/>
    </location>
</feature>
<comment type="caution">
    <text evidence="2">The sequence shown here is derived from an EMBL/GenBank/DDBJ whole genome shotgun (WGS) entry which is preliminary data.</text>
</comment>
<gene>
    <name evidence="2" type="ORF">IPJ48_03830</name>
</gene>
<dbReference type="AlphaFoldDB" id="A0A9D7FC52"/>
<dbReference type="EMBL" id="JADJNC010000005">
    <property type="protein sequence ID" value="MBK7422280.1"/>
    <property type="molecule type" value="Genomic_DNA"/>
</dbReference>
<organism evidence="2 3">
    <name type="scientific">Candidatus Propionivibrio dominans</name>
    <dbReference type="NCBI Taxonomy" id="2954373"/>
    <lineage>
        <taxon>Bacteria</taxon>
        <taxon>Pseudomonadati</taxon>
        <taxon>Pseudomonadota</taxon>
        <taxon>Betaproteobacteria</taxon>
        <taxon>Rhodocyclales</taxon>
        <taxon>Rhodocyclaceae</taxon>
        <taxon>Propionivibrio</taxon>
    </lineage>
</organism>
<feature type="compositionally biased region" description="Basic residues" evidence="1">
    <location>
        <begin position="1"/>
        <end position="11"/>
    </location>
</feature>